<dbReference type="Gene3D" id="2.30.110.10">
    <property type="entry name" value="Electron Transport, Fmn-binding Protein, Chain A"/>
    <property type="match status" value="1"/>
</dbReference>
<comment type="similarity">
    <text evidence="1">Belongs to the non-flavoprotein flavin reductase family.</text>
</comment>
<dbReference type="InterPro" id="IPR012349">
    <property type="entry name" value="Split_barrel_FMN-bd"/>
</dbReference>
<dbReference type="InterPro" id="IPR002563">
    <property type="entry name" value="Flavin_Rdtase-like_dom"/>
</dbReference>
<evidence type="ECO:0000313" key="5">
    <source>
        <dbReference type="Proteomes" id="UP001156882"/>
    </source>
</evidence>
<dbReference type="PANTHER" id="PTHR30466:SF11">
    <property type="entry name" value="FLAVIN-DEPENDENT MONOOXYGENASE, REDUCTASE SUBUNIT HSAB"/>
    <property type="match status" value="1"/>
</dbReference>
<proteinExistence type="inferred from homology"/>
<gene>
    <name evidence="4" type="ORF">GCM10007874_54080</name>
</gene>
<keyword evidence="5" id="KW-1185">Reference proteome</keyword>
<reference evidence="5" key="1">
    <citation type="journal article" date="2019" name="Int. J. Syst. Evol. Microbiol.">
        <title>The Global Catalogue of Microorganisms (GCM) 10K type strain sequencing project: providing services to taxonomists for standard genome sequencing and annotation.</title>
        <authorList>
            <consortium name="The Broad Institute Genomics Platform"/>
            <consortium name="The Broad Institute Genome Sequencing Center for Infectious Disease"/>
            <person name="Wu L."/>
            <person name="Ma J."/>
        </authorList>
    </citation>
    <scope>NUCLEOTIDE SEQUENCE [LARGE SCALE GENOMIC DNA]</scope>
    <source>
        <strain evidence="5">NBRC 101365</strain>
    </source>
</reference>
<protein>
    <recommendedName>
        <fullName evidence="3">Flavin reductase like domain-containing protein</fullName>
    </recommendedName>
</protein>
<evidence type="ECO:0000256" key="2">
    <source>
        <dbReference type="ARBA" id="ARBA00023002"/>
    </source>
</evidence>
<dbReference type="SUPFAM" id="SSF50475">
    <property type="entry name" value="FMN-binding split barrel"/>
    <property type="match status" value="1"/>
</dbReference>
<feature type="domain" description="Flavin reductase like" evidence="3">
    <location>
        <begin position="1"/>
        <end position="105"/>
    </location>
</feature>
<evidence type="ECO:0000313" key="4">
    <source>
        <dbReference type="EMBL" id="GLS22390.1"/>
    </source>
</evidence>
<name>A0ABQ6CTT3_9HYPH</name>
<dbReference type="Proteomes" id="UP001156882">
    <property type="component" value="Unassembled WGS sequence"/>
</dbReference>
<dbReference type="PANTHER" id="PTHR30466">
    <property type="entry name" value="FLAVIN REDUCTASE"/>
    <property type="match status" value="1"/>
</dbReference>
<dbReference type="Pfam" id="PF01613">
    <property type="entry name" value="Flavin_Reduct"/>
    <property type="match status" value="1"/>
</dbReference>
<keyword evidence="2" id="KW-0560">Oxidoreductase</keyword>
<dbReference type="EMBL" id="BSPC01000063">
    <property type="protein sequence ID" value="GLS22390.1"/>
    <property type="molecule type" value="Genomic_DNA"/>
</dbReference>
<comment type="caution">
    <text evidence="4">The sequence shown here is derived from an EMBL/GenBank/DDBJ whole genome shotgun (WGS) entry which is preliminary data.</text>
</comment>
<sequence>MNTKASISTPLKDEGRYCINILRASQADVSNSFSGGLPPEDRFGVGGWADMDGVPYLPNAQASLFCEIDQAISYATHDIIIGRVSQASFAPDISPLVYQNGSYALTAPLALQKAG</sequence>
<dbReference type="SMART" id="SM00903">
    <property type="entry name" value="Flavin_Reduct"/>
    <property type="match status" value="1"/>
</dbReference>
<organism evidence="4 5">
    <name type="scientific">Labrys miyagiensis</name>
    <dbReference type="NCBI Taxonomy" id="346912"/>
    <lineage>
        <taxon>Bacteria</taxon>
        <taxon>Pseudomonadati</taxon>
        <taxon>Pseudomonadota</taxon>
        <taxon>Alphaproteobacteria</taxon>
        <taxon>Hyphomicrobiales</taxon>
        <taxon>Xanthobacteraceae</taxon>
        <taxon>Labrys</taxon>
    </lineage>
</organism>
<evidence type="ECO:0000259" key="3">
    <source>
        <dbReference type="SMART" id="SM00903"/>
    </source>
</evidence>
<accession>A0ABQ6CTT3</accession>
<dbReference type="InterPro" id="IPR050268">
    <property type="entry name" value="NADH-dep_flavin_reductase"/>
</dbReference>
<evidence type="ECO:0000256" key="1">
    <source>
        <dbReference type="ARBA" id="ARBA00008898"/>
    </source>
</evidence>